<dbReference type="OrthoDB" id="9800925at2"/>
<dbReference type="EMBL" id="JRYR02000002">
    <property type="protein sequence ID" value="OHX64404.1"/>
    <property type="molecule type" value="Genomic_DNA"/>
</dbReference>
<dbReference type="Pfam" id="PF14900">
    <property type="entry name" value="DUF4493"/>
    <property type="match status" value="1"/>
</dbReference>
<feature type="chain" id="PRO_5010320329" description="Glycoside hydrolase family 5 domain-containing protein" evidence="4">
    <location>
        <begin position="22"/>
        <end position="565"/>
    </location>
</feature>
<organism evidence="6 7">
    <name type="scientific">Flammeovirga pacifica</name>
    <dbReference type="NCBI Taxonomy" id="915059"/>
    <lineage>
        <taxon>Bacteria</taxon>
        <taxon>Pseudomonadati</taxon>
        <taxon>Bacteroidota</taxon>
        <taxon>Cytophagia</taxon>
        <taxon>Cytophagales</taxon>
        <taxon>Flammeovirgaceae</taxon>
        <taxon>Flammeovirga</taxon>
    </lineage>
</organism>
<evidence type="ECO:0000256" key="1">
    <source>
        <dbReference type="ARBA" id="ARBA00022801"/>
    </source>
</evidence>
<dbReference type="GO" id="GO:0009251">
    <property type="term" value="P:glucan catabolic process"/>
    <property type="evidence" value="ECO:0007669"/>
    <property type="project" value="TreeGrafter"/>
</dbReference>
<dbReference type="AlphaFoldDB" id="A0A1S1YTP1"/>
<sequence>MKFRMITNALLLLLWLTGCSSNDTPLESEEGGMGNLSLSVDINEAVDEVSNSRSMSTADVKINIVNAEGQTVVSYNSINEVPESIELDAGVYKAVAVSTSTSLVAFEAPQYGGTSAEFAIQKEQTTSIALECLLQNTKVTVDYSDLIKNQFSTYATVVKSNIGELLFDKEETKAGYYRSSGDLNVSATIGTGVDQKITSFLIENIQPQTHYKITIDIDQGTGKIVIDVDETLVDGGNHDIIVTPIEGEARPDYNTSIGFFTKEGKLYDANGMEFHPRGVNNAHFWFDSGNRLWAFNALSPIAAYHSNSVRMVWQTNYNKESWNNVEEADQLRNMFNEAISKGLVPMIELHDVTGNESKEDLLKTAAFYVRPDILSVMKEFESILLINIANEWSGKNTVYRDAYKEAVIMLRNAGLKHTIVIDGSGWGQDMTPIFDYGQEIIDADPQKNILFSVHMYENYRNESTITTNLEKAVEMKLPLIVGEFGFQHGGTADNPIQIPYTHILSECERLGLGWYAWSWKGNSGGVDYLDLSNDWEGNTLSDWGKGIVNDVNGLANTAKKVSVIN</sequence>
<feature type="domain" description="Glycoside hydrolase family 5" evidence="5">
    <location>
        <begin position="268"/>
        <end position="523"/>
    </location>
</feature>
<comment type="similarity">
    <text evidence="3">Belongs to the glycosyl hydrolase 5 (cellulase A) family.</text>
</comment>
<dbReference type="GO" id="GO:0004553">
    <property type="term" value="F:hydrolase activity, hydrolyzing O-glycosyl compounds"/>
    <property type="evidence" value="ECO:0007669"/>
    <property type="project" value="InterPro"/>
</dbReference>
<keyword evidence="4" id="KW-0732">Signal</keyword>
<evidence type="ECO:0000313" key="7">
    <source>
        <dbReference type="Proteomes" id="UP000179797"/>
    </source>
</evidence>
<dbReference type="SUPFAM" id="SSF51445">
    <property type="entry name" value="(Trans)glycosidases"/>
    <property type="match status" value="1"/>
</dbReference>
<name>A0A1S1YTP1_FLAPC</name>
<dbReference type="STRING" id="915059.NH26_22700"/>
<gene>
    <name evidence="6" type="ORF">NH26_22700</name>
</gene>
<evidence type="ECO:0000256" key="4">
    <source>
        <dbReference type="SAM" id="SignalP"/>
    </source>
</evidence>
<accession>A0A1S1YTP1</accession>
<dbReference type="Proteomes" id="UP000179797">
    <property type="component" value="Unassembled WGS sequence"/>
</dbReference>
<protein>
    <recommendedName>
        <fullName evidence="5">Glycoside hydrolase family 5 domain-containing protein</fullName>
    </recommendedName>
</protein>
<proteinExistence type="inferred from homology"/>
<evidence type="ECO:0000256" key="2">
    <source>
        <dbReference type="ARBA" id="ARBA00023295"/>
    </source>
</evidence>
<evidence type="ECO:0000259" key="5">
    <source>
        <dbReference type="Pfam" id="PF00150"/>
    </source>
</evidence>
<keyword evidence="7" id="KW-1185">Reference proteome</keyword>
<dbReference type="Pfam" id="PF00150">
    <property type="entry name" value="Cellulase"/>
    <property type="match status" value="1"/>
</dbReference>
<dbReference type="InterPro" id="IPR001547">
    <property type="entry name" value="Glyco_hydro_5"/>
</dbReference>
<dbReference type="InterPro" id="IPR017853">
    <property type="entry name" value="GH"/>
</dbReference>
<dbReference type="PROSITE" id="PS51257">
    <property type="entry name" value="PROKAR_LIPOPROTEIN"/>
    <property type="match status" value="1"/>
</dbReference>
<evidence type="ECO:0000313" key="6">
    <source>
        <dbReference type="EMBL" id="OHX64404.1"/>
    </source>
</evidence>
<keyword evidence="2 3" id="KW-0326">Glycosidase</keyword>
<dbReference type="Gene3D" id="3.20.20.80">
    <property type="entry name" value="Glycosidases"/>
    <property type="match status" value="1"/>
</dbReference>
<keyword evidence="1 3" id="KW-0378">Hydrolase</keyword>
<evidence type="ECO:0000256" key="3">
    <source>
        <dbReference type="RuleBase" id="RU361153"/>
    </source>
</evidence>
<dbReference type="PANTHER" id="PTHR34142">
    <property type="entry name" value="ENDO-BETA-1,4-GLUCANASE A"/>
    <property type="match status" value="1"/>
</dbReference>
<dbReference type="PANTHER" id="PTHR34142:SF1">
    <property type="entry name" value="GLYCOSIDE HYDROLASE FAMILY 5 DOMAIN-CONTAINING PROTEIN"/>
    <property type="match status" value="1"/>
</dbReference>
<comment type="caution">
    <text evidence="6">The sequence shown here is derived from an EMBL/GenBank/DDBJ whole genome shotgun (WGS) entry which is preliminary data.</text>
</comment>
<feature type="signal peptide" evidence="4">
    <location>
        <begin position="1"/>
        <end position="21"/>
    </location>
</feature>
<reference evidence="6 7" key="1">
    <citation type="journal article" date="2012" name="Int. J. Syst. Evol. Microbiol.">
        <title>Flammeovirga pacifica sp. nov., isolated from deep-sea sediment.</title>
        <authorList>
            <person name="Xu H."/>
            <person name="Fu Y."/>
            <person name="Yang N."/>
            <person name="Ding Z."/>
            <person name="Lai Q."/>
            <person name="Zeng R."/>
        </authorList>
    </citation>
    <scope>NUCLEOTIDE SEQUENCE [LARGE SCALE GENOMIC DNA]</scope>
    <source>
        <strain evidence="7">DSM 24597 / LMG 26175 / WPAGA1</strain>
    </source>
</reference>
<dbReference type="InterPro" id="IPR027840">
    <property type="entry name" value="DUF4493"/>
</dbReference>